<evidence type="ECO:0000313" key="2">
    <source>
        <dbReference type="Proteomes" id="UP000059680"/>
    </source>
</evidence>
<name>A0A0P0XQI6_ORYSJ</name>
<gene>
    <name evidence="1" type="ordered locus">Os09g0566700</name>
    <name evidence="1" type="ORF">OSNPB_090566700</name>
</gene>
<evidence type="ECO:0000313" key="1">
    <source>
        <dbReference type="EMBL" id="BAT09467.1"/>
    </source>
</evidence>
<organism evidence="1 2">
    <name type="scientific">Oryza sativa subsp. japonica</name>
    <name type="common">Rice</name>
    <dbReference type="NCBI Taxonomy" id="39947"/>
    <lineage>
        <taxon>Eukaryota</taxon>
        <taxon>Viridiplantae</taxon>
        <taxon>Streptophyta</taxon>
        <taxon>Embryophyta</taxon>
        <taxon>Tracheophyta</taxon>
        <taxon>Spermatophyta</taxon>
        <taxon>Magnoliopsida</taxon>
        <taxon>Liliopsida</taxon>
        <taxon>Poales</taxon>
        <taxon>Poaceae</taxon>
        <taxon>BOP clade</taxon>
        <taxon>Oryzoideae</taxon>
        <taxon>Oryzeae</taxon>
        <taxon>Oryzinae</taxon>
        <taxon>Oryza</taxon>
        <taxon>Oryza sativa</taxon>
    </lineage>
</organism>
<sequence length="85" mass="9260">PGRGVVTAADSRRIARPHISLACGRRTRGSRWVCGLCTDAIDDELGCTSSPISPAEALDRAPRLHLRRRMSLHRATVGGQERGRD</sequence>
<protein>
    <submittedName>
        <fullName evidence="1">Os09g0566700 protein</fullName>
    </submittedName>
</protein>
<reference evidence="2" key="1">
    <citation type="journal article" date="2005" name="Nature">
        <title>The map-based sequence of the rice genome.</title>
        <authorList>
            <consortium name="International rice genome sequencing project (IRGSP)"/>
            <person name="Matsumoto T."/>
            <person name="Wu J."/>
            <person name="Kanamori H."/>
            <person name="Katayose Y."/>
            <person name="Fujisawa M."/>
            <person name="Namiki N."/>
            <person name="Mizuno H."/>
            <person name="Yamamoto K."/>
            <person name="Antonio B.A."/>
            <person name="Baba T."/>
            <person name="Sakata K."/>
            <person name="Nagamura Y."/>
            <person name="Aoki H."/>
            <person name="Arikawa K."/>
            <person name="Arita K."/>
            <person name="Bito T."/>
            <person name="Chiden Y."/>
            <person name="Fujitsuka N."/>
            <person name="Fukunaka R."/>
            <person name="Hamada M."/>
            <person name="Harada C."/>
            <person name="Hayashi A."/>
            <person name="Hijishita S."/>
            <person name="Honda M."/>
            <person name="Hosokawa S."/>
            <person name="Ichikawa Y."/>
            <person name="Idonuma A."/>
            <person name="Iijima M."/>
            <person name="Ikeda M."/>
            <person name="Ikeno M."/>
            <person name="Ito K."/>
            <person name="Ito S."/>
            <person name="Ito T."/>
            <person name="Ito Y."/>
            <person name="Ito Y."/>
            <person name="Iwabuchi A."/>
            <person name="Kamiya K."/>
            <person name="Karasawa W."/>
            <person name="Kurita K."/>
            <person name="Katagiri S."/>
            <person name="Kikuta A."/>
            <person name="Kobayashi H."/>
            <person name="Kobayashi N."/>
            <person name="Machita K."/>
            <person name="Maehara T."/>
            <person name="Masukawa M."/>
            <person name="Mizubayashi T."/>
            <person name="Mukai Y."/>
            <person name="Nagasaki H."/>
            <person name="Nagata Y."/>
            <person name="Naito S."/>
            <person name="Nakashima M."/>
            <person name="Nakama Y."/>
            <person name="Nakamichi Y."/>
            <person name="Nakamura M."/>
            <person name="Meguro A."/>
            <person name="Negishi M."/>
            <person name="Ohta I."/>
            <person name="Ohta T."/>
            <person name="Okamoto M."/>
            <person name="Ono N."/>
            <person name="Saji S."/>
            <person name="Sakaguchi M."/>
            <person name="Sakai K."/>
            <person name="Shibata M."/>
            <person name="Shimokawa T."/>
            <person name="Song J."/>
            <person name="Takazaki Y."/>
            <person name="Terasawa K."/>
            <person name="Tsugane M."/>
            <person name="Tsuji K."/>
            <person name="Ueda S."/>
            <person name="Waki K."/>
            <person name="Yamagata H."/>
            <person name="Yamamoto M."/>
            <person name="Yamamoto S."/>
            <person name="Yamane H."/>
            <person name="Yoshiki S."/>
            <person name="Yoshihara R."/>
            <person name="Yukawa K."/>
            <person name="Zhong H."/>
            <person name="Yano M."/>
            <person name="Yuan Q."/>
            <person name="Ouyang S."/>
            <person name="Liu J."/>
            <person name="Jones K.M."/>
            <person name="Gansberger K."/>
            <person name="Moffat K."/>
            <person name="Hill J."/>
            <person name="Bera J."/>
            <person name="Fadrosh D."/>
            <person name="Jin S."/>
            <person name="Johri S."/>
            <person name="Kim M."/>
            <person name="Overton L."/>
            <person name="Reardon M."/>
            <person name="Tsitrin T."/>
            <person name="Vuong H."/>
            <person name="Weaver B."/>
            <person name="Ciecko A."/>
            <person name="Tallon L."/>
            <person name="Jackson J."/>
            <person name="Pai G."/>
            <person name="Aken S.V."/>
            <person name="Utterback T."/>
            <person name="Reidmuller S."/>
            <person name="Feldblyum T."/>
            <person name="Hsiao J."/>
            <person name="Zismann V."/>
            <person name="Iobst S."/>
            <person name="de Vazeille A.R."/>
            <person name="Buell C.R."/>
            <person name="Ying K."/>
            <person name="Li Y."/>
            <person name="Lu T."/>
            <person name="Huang Y."/>
            <person name="Zhao Q."/>
            <person name="Feng Q."/>
            <person name="Zhang L."/>
            <person name="Zhu J."/>
            <person name="Weng Q."/>
            <person name="Mu J."/>
            <person name="Lu Y."/>
            <person name="Fan D."/>
            <person name="Liu Y."/>
            <person name="Guan J."/>
            <person name="Zhang Y."/>
            <person name="Yu S."/>
            <person name="Liu X."/>
            <person name="Zhang Y."/>
            <person name="Hong G."/>
            <person name="Han B."/>
            <person name="Choisne N."/>
            <person name="Demange N."/>
            <person name="Orjeda G."/>
            <person name="Samain S."/>
            <person name="Cattolico L."/>
            <person name="Pelletier E."/>
            <person name="Couloux A."/>
            <person name="Segurens B."/>
            <person name="Wincker P."/>
            <person name="D'Hont A."/>
            <person name="Scarpelli C."/>
            <person name="Weissenbach J."/>
            <person name="Salanoubat M."/>
            <person name="Quetier F."/>
            <person name="Yu Y."/>
            <person name="Kim H.R."/>
            <person name="Rambo T."/>
            <person name="Currie J."/>
            <person name="Collura K."/>
            <person name="Luo M."/>
            <person name="Yang T."/>
            <person name="Ammiraju J.S.S."/>
            <person name="Engler F."/>
            <person name="Soderlund C."/>
            <person name="Wing R.A."/>
            <person name="Palmer L.E."/>
            <person name="de la Bastide M."/>
            <person name="Spiegel L."/>
            <person name="Nascimento L."/>
            <person name="Zutavern T."/>
            <person name="O'Shaughnessy A."/>
            <person name="Dike S."/>
            <person name="Dedhia N."/>
            <person name="Preston R."/>
            <person name="Balija V."/>
            <person name="McCombie W.R."/>
            <person name="Chow T."/>
            <person name="Chen H."/>
            <person name="Chung M."/>
            <person name="Chen C."/>
            <person name="Shaw J."/>
            <person name="Wu H."/>
            <person name="Hsiao K."/>
            <person name="Chao Y."/>
            <person name="Chu M."/>
            <person name="Cheng C."/>
            <person name="Hour A."/>
            <person name="Lee P."/>
            <person name="Lin S."/>
            <person name="Lin Y."/>
            <person name="Liou J."/>
            <person name="Liu S."/>
            <person name="Hsing Y."/>
            <person name="Raghuvanshi S."/>
            <person name="Mohanty A."/>
            <person name="Bharti A.K."/>
            <person name="Gaur A."/>
            <person name="Gupta V."/>
            <person name="Kumar D."/>
            <person name="Ravi V."/>
            <person name="Vij S."/>
            <person name="Kapur A."/>
            <person name="Khurana P."/>
            <person name="Khurana P."/>
            <person name="Khurana J.P."/>
            <person name="Tyagi A.K."/>
            <person name="Gaikwad K."/>
            <person name="Singh A."/>
            <person name="Dalal V."/>
            <person name="Srivastava S."/>
            <person name="Dixit A."/>
            <person name="Pal A.K."/>
            <person name="Ghazi I.A."/>
            <person name="Yadav M."/>
            <person name="Pandit A."/>
            <person name="Bhargava A."/>
            <person name="Sureshbabu K."/>
            <person name="Batra K."/>
            <person name="Sharma T.R."/>
            <person name="Mohapatra T."/>
            <person name="Singh N.K."/>
            <person name="Messing J."/>
            <person name="Nelson A.B."/>
            <person name="Fuks G."/>
            <person name="Kavchok S."/>
            <person name="Keizer G."/>
            <person name="Linton E."/>
            <person name="Llaca V."/>
            <person name="Song R."/>
            <person name="Tanyolac B."/>
            <person name="Young S."/>
            <person name="Ho-Il K."/>
            <person name="Hahn J.H."/>
            <person name="Sangsakoo G."/>
            <person name="Vanavichit A."/>
            <person name="de Mattos Luiz.A.T."/>
            <person name="Zimmer P.D."/>
            <person name="Malone G."/>
            <person name="Dellagostin O."/>
            <person name="de Oliveira A.C."/>
            <person name="Bevan M."/>
            <person name="Bancroft I."/>
            <person name="Minx P."/>
            <person name="Cordum H."/>
            <person name="Wilson R."/>
            <person name="Cheng Z."/>
            <person name="Jin W."/>
            <person name="Jiang J."/>
            <person name="Leong S.A."/>
            <person name="Iwama H."/>
            <person name="Gojobori T."/>
            <person name="Itoh T."/>
            <person name="Niimura Y."/>
            <person name="Fujii Y."/>
            <person name="Habara T."/>
            <person name="Sakai H."/>
            <person name="Sato Y."/>
            <person name="Wilson G."/>
            <person name="Kumar K."/>
            <person name="McCouch S."/>
            <person name="Juretic N."/>
            <person name="Hoen D."/>
            <person name="Wright S."/>
            <person name="Bruskiewich R."/>
            <person name="Bureau T."/>
            <person name="Miyao A."/>
            <person name="Hirochika H."/>
            <person name="Nishikawa T."/>
            <person name="Kadowaki K."/>
            <person name="Sugiura M."/>
            <person name="Burr B."/>
            <person name="Sasaki T."/>
        </authorList>
    </citation>
    <scope>NUCLEOTIDE SEQUENCE [LARGE SCALE GENOMIC DNA]</scope>
    <source>
        <strain evidence="2">cv. Nipponbare</strain>
    </source>
</reference>
<dbReference type="InParanoid" id="A0A0P0XQI6"/>
<dbReference type="OMA" id="GRDICRC"/>
<dbReference type="InterPro" id="IPR012876">
    <property type="entry name" value="DUF1677_pln"/>
</dbReference>
<dbReference type="Pfam" id="PF07911">
    <property type="entry name" value="DUF1677"/>
    <property type="match status" value="1"/>
</dbReference>
<dbReference type="PaxDb" id="39947-A0A0P0XQI6"/>
<reference evidence="1 2" key="3">
    <citation type="journal article" date="2013" name="Rice">
        <title>Improvement of the Oryza sativa Nipponbare reference genome using next generation sequence and optical map data.</title>
        <authorList>
            <person name="Kawahara Y."/>
            <person name="de la Bastide M."/>
            <person name="Hamilton J.P."/>
            <person name="Kanamori H."/>
            <person name="McCombie W.R."/>
            <person name="Ouyang S."/>
            <person name="Schwartz D.C."/>
            <person name="Tanaka T."/>
            <person name="Wu J."/>
            <person name="Zhou S."/>
            <person name="Childs K.L."/>
            <person name="Davidson R.M."/>
            <person name="Lin H."/>
            <person name="Quesada-Ocampo L."/>
            <person name="Vaillancourt B."/>
            <person name="Sakai H."/>
            <person name="Lee S.S."/>
            <person name="Kim J."/>
            <person name="Numa H."/>
            <person name="Itoh T."/>
            <person name="Buell C.R."/>
            <person name="Matsumoto T."/>
        </authorList>
    </citation>
    <scope>NUCLEOTIDE SEQUENCE [LARGE SCALE GENOMIC DNA]</scope>
    <source>
        <strain evidence="2">cv. Nipponbare</strain>
    </source>
</reference>
<keyword evidence="2" id="KW-1185">Reference proteome</keyword>
<accession>A0A0P0XQI6</accession>
<dbReference type="AlphaFoldDB" id="A0A0P0XQI6"/>
<dbReference type="EMBL" id="AP014965">
    <property type="protein sequence ID" value="BAT09467.1"/>
    <property type="molecule type" value="Genomic_DNA"/>
</dbReference>
<dbReference type="Gramene" id="Os09t0566700-01">
    <property type="protein sequence ID" value="Os09t0566700-01"/>
    <property type="gene ID" value="Os09g0566700"/>
</dbReference>
<feature type="non-terminal residue" evidence="1">
    <location>
        <position position="1"/>
    </location>
</feature>
<proteinExistence type="predicted"/>
<reference evidence="1 2" key="2">
    <citation type="journal article" date="2013" name="Plant Cell Physiol.">
        <title>Rice Annotation Project Database (RAP-DB): an integrative and interactive database for rice genomics.</title>
        <authorList>
            <person name="Sakai H."/>
            <person name="Lee S.S."/>
            <person name="Tanaka T."/>
            <person name="Numa H."/>
            <person name="Kim J."/>
            <person name="Kawahara Y."/>
            <person name="Wakimoto H."/>
            <person name="Yang C.C."/>
            <person name="Iwamoto M."/>
            <person name="Abe T."/>
            <person name="Yamada Y."/>
            <person name="Muto A."/>
            <person name="Inokuchi H."/>
            <person name="Ikemura T."/>
            <person name="Matsumoto T."/>
            <person name="Sasaki T."/>
            <person name="Itoh T."/>
        </authorList>
    </citation>
    <scope>NUCLEOTIDE SEQUENCE [LARGE SCALE GENOMIC DNA]</scope>
    <source>
        <strain evidence="2">cv. Nipponbare</strain>
    </source>
</reference>
<dbReference type="Proteomes" id="UP000059680">
    <property type="component" value="Chromosome 9"/>
</dbReference>